<keyword evidence="8" id="KW-0443">Lipid metabolism</keyword>
<keyword evidence="7" id="KW-0520">NAD</keyword>
<dbReference type="NCBIfam" id="NF000942">
    <property type="entry name" value="PRK00094.1-4"/>
    <property type="match status" value="1"/>
</dbReference>
<keyword evidence="4" id="KW-0547">Nucleotide-binding</keyword>
<dbReference type="InterPro" id="IPR006168">
    <property type="entry name" value="G3P_DH_NAD-dep"/>
</dbReference>
<comment type="similarity">
    <text evidence="1">Belongs to the NAD-dependent glycerol-3-phosphate dehydrogenase family.</text>
</comment>
<evidence type="ECO:0000313" key="13">
    <source>
        <dbReference type="EMBL" id="SFV52065.1"/>
    </source>
</evidence>
<dbReference type="GO" id="GO:0005975">
    <property type="term" value="P:carbohydrate metabolic process"/>
    <property type="evidence" value="ECO:0007669"/>
    <property type="project" value="InterPro"/>
</dbReference>
<dbReference type="Gene3D" id="1.10.1040.10">
    <property type="entry name" value="N-(1-d-carboxylethyl)-l-norvaline Dehydrogenase, domain 2"/>
    <property type="match status" value="1"/>
</dbReference>
<dbReference type="Pfam" id="PF07479">
    <property type="entry name" value="NAD_Gly3P_dh_C"/>
    <property type="match status" value="1"/>
</dbReference>
<dbReference type="InterPro" id="IPR036291">
    <property type="entry name" value="NAD(P)-bd_dom_sf"/>
</dbReference>
<evidence type="ECO:0000259" key="12">
    <source>
        <dbReference type="Pfam" id="PF07479"/>
    </source>
</evidence>
<gene>
    <name evidence="13" type="ORF">MNB_SV-6-1347</name>
</gene>
<dbReference type="GO" id="GO:0005829">
    <property type="term" value="C:cytosol"/>
    <property type="evidence" value="ECO:0007669"/>
    <property type="project" value="TreeGrafter"/>
</dbReference>
<dbReference type="NCBIfam" id="NF000943">
    <property type="entry name" value="PRK00094.2-1"/>
    <property type="match status" value="1"/>
</dbReference>
<accession>A0A1W1BEZ6</accession>
<evidence type="ECO:0000256" key="6">
    <source>
        <dbReference type="ARBA" id="ARBA00023002"/>
    </source>
</evidence>
<protein>
    <submittedName>
        <fullName evidence="13">Glycerol-3-phosphate dehydrogenase [NAD(P)+]</fullName>
        <ecNumber evidence="13">1.1.1.94</ecNumber>
    </submittedName>
</protein>
<keyword evidence="2" id="KW-0963">Cytoplasm</keyword>
<dbReference type="PANTHER" id="PTHR11728:SF1">
    <property type="entry name" value="GLYCEROL-3-PHOSPHATE DEHYDROGENASE [NAD(+)] 2, CHLOROPLASTIC"/>
    <property type="match status" value="1"/>
</dbReference>
<evidence type="ECO:0000256" key="1">
    <source>
        <dbReference type="ARBA" id="ARBA00011009"/>
    </source>
</evidence>
<dbReference type="HAMAP" id="MF_00394">
    <property type="entry name" value="NAD_Glyc3P_dehydrog"/>
    <property type="match status" value="1"/>
</dbReference>
<dbReference type="InterPro" id="IPR011128">
    <property type="entry name" value="G3P_DH_NAD-dep_N"/>
</dbReference>
<dbReference type="PROSITE" id="PS00957">
    <property type="entry name" value="NAD_G3PDH"/>
    <property type="match status" value="1"/>
</dbReference>
<evidence type="ECO:0000256" key="3">
    <source>
        <dbReference type="ARBA" id="ARBA00022516"/>
    </source>
</evidence>
<organism evidence="13">
    <name type="scientific">hydrothermal vent metagenome</name>
    <dbReference type="NCBI Taxonomy" id="652676"/>
    <lineage>
        <taxon>unclassified sequences</taxon>
        <taxon>metagenomes</taxon>
        <taxon>ecological metagenomes</taxon>
    </lineage>
</organism>
<dbReference type="GO" id="GO:0008654">
    <property type="term" value="P:phospholipid biosynthetic process"/>
    <property type="evidence" value="ECO:0007669"/>
    <property type="project" value="UniProtKB-KW"/>
</dbReference>
<keyword evidence="6 13" id="KW-0560">Oxidoreductase</keyword>
<dbReference type="Gene3D" id="3.40.50.720">
    <property type="entry name" value="NAD(P)-binding Rossmann-like Domain"/>
    <property type="match status" value="1"/>
</dbReference>
<dbReference type="SUPFAM" id="SSF48179">
    <property type="entry name" value="6-phosphogluconate dehydrogenase C-terminal domain-like"/>
    <property type="match status" value="1"/>
</dbReference>
<dbReference type="InterPro" id="IPR006109">
    <property type="entry name" value="G3P_DH_NAD-dep_C"/>
</dbReference>
<proteinExistence type="inferred from homology"/>
<dbReference type="PANTHER" id="PTHR11728">
    <property type="entry name" value="GLYCEROL-3-PHOSPHATE DEHYDROGENASE"/>
    <property type="match status" value="1"/>
</dbReference>
<dbReference type="FunFam" id="1.10.1040.10:FF:000025">
    <property type="entry name" value="Glycerol-3-phosphate dehydrogenase [NAD(P)+]"/>
    <property type="match status" value="1"/>
</dbReference>
<feature type="domain" description="Glycerol-3-phosphate dehydrogenase NAD-dependent C-terminal" evidence="12">
    <location>
        <begin position="150"/>
        <end position="290"/>
    </location>
</feature>
<name>A0A1W1BEZ6_9ZZZZ</name>
<evidence type="ECO:0000256" key="5">
    <source>
        <dbReference type="ARBA" id="ARBA00022857"/>
    </source>
</evidence>
<evidence type="ECO:0000256" key="2">
    <source>
        <dbReference type="ARBA" id="ARBA00022490"/>
    </source>
</evidence>
<dbReference type="GO" id="GO:0051287">
    <property type="term" value="F:NAD binding"/>
    <property type="evidence" value="ECO:0007669"/>
    <property type="project" value="InterPro"/>
</dbReference>
<evidence type="ECO:0000256" key="8">
    <source>
        <dbReference type="ARBA" id="ARBA00023098"/>
    </source>
</evidence>
<dbReference type="EMBL" id="FPHC01000024">
    <property type="protein sequence ID" value="SFV52065.1"/>
    <property type="molecule type" value="Genomic_DNA"/>
</dbReference>
<dbReference type="GO" id="GO:0047952">
    <property type="term" value="F:glycerol-3-phosphate dehydrogenase [NAD(P)+] activity"/>
    <property type="evidence" value="ECO:0007669"/>
    <property type="project" value="UniProtKB-EC"/>
</dbReference>
<dbReference type="PIRSF" id="PIRSF000114">
    <property type="entry name" value="Glycerol-3-P_dh"/>
    <property type="match status" value="1"/>
</dbReference>
<dbReference type="AlphaFoldDB" id="A0A1W1BEZ6"/>
<evidence type="ECO:0000259" key="11">
    <source>
        <dbReference type="Pfam" id="PF01210"/>
    </source>
</evidence>
<dbReference type="GO" id="GO:0046168">
    <property type="term" value="P:glycerol-3-phosphate catabolic process"/>
    <property type="evidence" value="ECO:0007669"/>
    <property type="project" value="InterPro"/>
</dbReference>
<keyword evidence="9" id="KW-0594">Phospholipid biosynthesis</keyword>
<dbReference type="InterPro" id="IPR008927">
    <property type="entry name" value="6-PGluconate_DH-like_C_sf"/>
</dbReference>
<evidence type="ECO:0000256" key="4">
    <source>
        <dbReference type="ARBA" id="ARBA00022741"/>
    </source>
</evidence>
<sequence>MKIAVIGAGKWGQALYHAYSKNNDVVIYSRTPRDIENFVSLDEALTREYIVMAIPAQSVRDWMKNHFVDRGQQIVVAAKGIETSTGAFLNEIYGEFLGEDRLCYISGPSFATEVKQSLPTALIISSTNQTLAQKFADALPSFIKGYVDDDVVGAEVSGAYKNVIAIAGGVADGLGLGNNARAALISRGLVEMARFGAYFGARSETFLSLGGAGDLFLTASSKLSRNYRVGLGLAENKSVDDILQELGEVAEGVPTSVALHRIAQKENLYLPIAEEVYSMIERGKSPTESVNDLLR</sequence>
<evidence type="ECO:0000256" key="7">
    <source>
        <dbReference type="ARBA" id="ARBA00023027"/>
    </source>
</evidence>
<keyword evidence="10" id="KW-1208">Phospholipid metabolism</keyword>
<dbReference type="InterPro" id="IPR013328">
    <property type="entry name" value="6PGD_dom2"/>
</dbReference>
<keyword evidence="5" id="KW-0521">NADP</keyword>
<keyword evidence="3" id="KW-0444">Lipid biosynthesis</keyword>
<evidence type="ECO:0000256" key="10">
    <source>
        <dbReference type="ARBA" id="ARBA00023264"/>
    </source>
</evidence>
<evidence type="ECO:0000256" key="9">
    <source>
        <dbReference type="ARBA" id="ARBA00023209"/>
    </source>
</evidence>
<reference evidence="13" key="1">
    <citation type="submission" date="2016-10" db="EMBL/GenBank/DDBJ databases">
        <authorList>
            <person name="de Groot N.N."/>
        </authorList>
    </citation>
    <scope>NUCLEOTIDE SEQUENCE</scope>
</reference>
<dbReference type="NCBIfam" id="NF000940">
    <property type="entry name" value="PRK00094.1-2"/>
    <property type="match status" value="1"/>
</dbReference>
<dbReference type="Pfam" id="PF01210">
    <property type="entry name" value="NAD_Gly3P_dh_N"/>
    <property type="match status" value="1"/>
</dbReference>
<dbReference type="EC" id="1.1.1.94" evidence="13"/>
<dbReference type="SUPFAM" id="SSF51735">
    <property type="entry name" value="NAD(P)-binding Rossmann-fold domains"/>
    <property type="match status" value="1"/>
</dbReference>
<feature type="domain" description="Glycerol-3-phosphate dehydrogenase NAD-dependent N-terminal" evidence="11">
    <location>
        <begin position="32"/>
        <end position="131"/>
    </location>
</feature>